<feature type="region of interest" description="Disordered" evidence="1">
    <location>
        <begin position="1"/>
        <end position="40"/>
    </location>
</feature>
<dbReference type="InterPro" id="IPR037737">
    <property type="entry name" value="Srf1"/>
</dbReference>
<sequence>MAYSSSSVPHVSAPTSSAGPWATSSPPQLERGRPPARTLPPWIASYDRRYGAPSEAQLNLLKPPNRITRLEQSIEAQQEGRVSLDGFVSFEDPDLGERKKPRSRFGHFFRNGRAPRLGRDWDHLRSSEPVIVPAYHSAPRKPELEWHDFIRSSAWGRTESNQSRIISVRSLNRMQPGLNKQEGGAALDAAAAAKPSRSRRKLSSAIWKQMMRGSIAPILFRLAVMITSIVALGISARLFRLEDAAQKDSAQRSQAVVAVAIDTVAIPFIAFSIYDELTGKPLGLRSAVRKISLILLDLFFIIFKSASTALAFESVVYHNKGAASARSLTKALAGVMLLGLMSWSINFAMNIFRTVVKLGGGDDHEHGGYMRPREIGDKV</sequence>
<evidence type="ECO:0000256" key="2">
    <source>
        <dbReference type="SAM" id="Phobius"/>
    </source>
</evidence>
<dbReference type="EMBL" id="LGSR01000022">
    <property type="protein sequence ID" value="KOS17944.1"/>
    <property type="molecule type" value="Genomic_DNA"/>
</dbReference>
<keyword evidence="2" id="KW-1133">Transmembrane helix</keyword>
<feature type="transmembrane region" description="Helical" evidence="2">
    <location>
        <begin position="218"/>
        <end position="236"/>
    </location>
</feature>
<dbReference type="PANTHER" id="PTHR36819">
    <property type="entry name" value="REGULATOR OF PHOSPHOLIPASE D SRF1"/>
    <property type="match status" value="1"/>
</dbReference>
<feature type="transmembrane region" description="Helical" evidence="2">
    <location>
        <begin position="256"/>
        <end position="274"/>
    </location>
</feature>
<dbReference type="GO" id="GO:0000324">
    <property type="term" value="C:fungal-type vacuole"/>
    <property type="evidence" value="ECO:0007669"/>
    <property type="project" value="TreeGrafter"/>
</dbReference>
<gene>
    <name evidence="3" type="ORF">ESCO_002880</name>
</gene>
<accession>A0A0M8N0B9</accession>
<dbReference type="Proteomes" id="UP000053831">
    <property type="component" value="Unassembled WGS sequence"/>
</dbReference>
<reference evidence="3 4" key="1">
    <citation type="submission" date="2015-07" db="EMBL/GenBank/DDBJ databases">
        <title>The genome of the fungus Escovopsis weberi, a specialized disease agent of ant agriculture.</title>
        <authorList>
            <person name="de Man T.J."/>
            <person name="Stajich J.E."/>
            <person name="Kubicek C.P."/>
            <person name="Chenthamara K."/>
            <person name="Atanasova L."/>
            <person name="Druzhinina I.S."/>
            <person name="Birnbaum S."/>
            <person name="Barribeau S.M."/>
            <person name="Teiling C."/>
            <person name="Suen G."/>
            <person name="Currie C."/>
            <person name="Gerardo N.M."/>
        </authorList>
    </citation>
    <scope>NUCLEOTIDE SEQUENCE [LARGE SCALE GENOMIC DNA]</scope>
</reference>
<dbReference type="PANTHER" id="PTHR36819:SF1">
    <property type="entry name" value="REGULATOR OF PHOSPHOLIPASE D SRF1"/>
    <property type="match status" value="1"/>
</dbReference>
<organism evidence="3 4">
    <name type="scientific">Escovopsis weberi</name>
    <dbReference type="NCBI Taxonomy" id="150374"/>
    <lineage>
        <taxon>Eukaryota</taxon>
        <taxon>Fungi</taxon>
        <taxon>Dikarya</taxon>
        <taxon>Ascomycota</taxon>
        <taxon>Pezizomycotina</taxon>
        <taxon>Sordariomycetes</taxon>
        <taxon>Hypocreomycetidae</taxon>
        <taxon>Hypocreales</taxon>
        <taxon>Hypocreaceae</taxon>
        <taxon>Escovopsis</taxon>
    </lineage>
</organism>
<keyword evidence="2" id="KW-0812">Transmembrane</keyword>
<feature type="transmembrane region" description="Helical" evidence="2">
    <location>
        <begin position="294"/>
        <end position="312"/>
    </location>
</feature>
<name>A0A0M8N0B9_ESCWE</name>
<evidence type="ECO:0000313" key="4">
    <source>
        <dbReference type="Proteomes" id="UP000053831"/>
    </source>
</evidence>
<evidence type="ECO:0000313" key="3">
    <source>
        <dbReference type="EMBL" id="KOS17944.1"/>
    </source>
</evidence>
<keyword evidence="4" id="KW-1185">Reference proteome</keyword>
<proteinExistence type="predicted"/>
<dbReference type="AlphaFoldDB" id="A0A0M8N0B9"/>
<feature type="transmembrane region" description="Helical" evidence="2">
    <location>
        <begin position="332"/>
        <end position="352"/>
    </location>
</feature>
<dbReference type="OrthoDB" id="2589563at2759"/>
<dbReference type="GO" id="GO:0071944">
    <property type="term" value="C:cell periphery"/>
    <property type="evidence" value="ECO:0007669"/>
    <property type="project" value="TreeGrafter"/>
</dbReference>
<comment type="caution">
    <text evidence="3">The sequence shown here is derived from an EMBL/GenBank/DDBJ whole genome shotgun (WGS) entry which is preliminary data.</text>
</comment>
<keyword evidence="2" id="KW-0472">Membrane</keyword>
<feature type="compositionally biased region" description="Polar residues" evidence="1">
    <location>
        <begin position="1"/>
        <end position="27"/>
    </location>
</feature>
<evidence type="ECO:0000256" key="1">
    <source>
        <dbReference type="SAM" id="MobiDB-lite"/>
    </source>
</evidence>
<protein>
    <submittedName>
        <fullName evidence="3">Regulator of phospholipase D SRF1</fullName>
    </submittedName>
</protein>